<organism evidence="1 2">
    <name type="scientific">Ornithinibacillus caprae</name>
    <dbReference type="NCBI Taxonomy" id="2678566"/>
    <lineage>
        <taxon>Bacteria</taxon>
        <taxon>Bacillati</taxon>
        <taxon>Bacillota</taxon>
        <taxon>Bacilli</taxon>
        <taxon>Bacillales</taxon>
        <taxon>Bacillaceae</taxon>
        <taxon>Ornithinibacillus</taxon>
    </lineage>
</organism>
<dbReference type="RefSeq" id="WP_155667058.1">
    <property type="nucleotide sequence ID" value="NZ_WOCA01000002.1"/>
</dbReference>
<sequence length="225" mass="26108">MRKLIIGDLDKFTLEVNQMKEKEDTYLIRSLNDVDHLVLSHDDQVFFPMSKLPQVKSVDDPYVYFDLESYPFFQKAKEIITSDPHPQGVFRLRRKTRSTTTNDPIIVDDLFVVSSMFGSPKMVYVKRTAKDQSPLHIIVTVTFNCGTMAHLDYTFMDEEVIELEWSGNKKIIEFTSMEADPFATKKDHTLIYSIDSVLDHSHPVNDSLLKRLDDIRNLVTRGDQR</sequence>
<keyword evidence="2" id="KW-1185">Reference proteome</keyword>
<gene>
    <name evidence="1" type="ORF">GMD78_03085</name>
</gene>
<accession>A0A6N8FDC2</accession>
<reference evidence="1 2" key="1">
    <citation type="submission" date="2019-11" db="EMBL/GenBank/DDBJ databases">
        <authorList>
            <person name="Li X."/>
        </authorList>
    </citation>
    <scope>NUCLEOTIDE SEQUENCE [LARGE SCALE GENOMIC DNA]</scope>
    <source>
        <strain evidence="1 2">L9</strain>
    </source>
</reference>
<protein>
    <submittedName>
        <fullName evidence="1">Uncharacterized protein</fullName>
    </submittedName>
</protein>
<name>A0A6N8FDC2_9BACI</name>
<proteinExistence type="predicted"/>
<evidence type="ECO:0000313" key="2">
    <source>
        <dbReference type="Proteomes" id="UP000469125"/>
    </source>
</evidence>
<evidence type="ECO:0000313" key="1">
    <source>
        <dbReference type="EMBL" id="MUK87385.1"/>
    </source>
</evidence>
<dbReference type="AlphaFoldDB" id="A0A6N8FDC2"/>
<dbReference type="Proteomes" id="UP000469125">
    <property type="component" value="Unassembled WGS sequence"/>
</dbReference>
<dbReference type="EMBL" id="WOCA01000002">
    <property type="protein sequence ID" value="MUK87385.1"/>
    <property type="molecule type" value="Genomic_DNA"/>
</dbReference>
<comment type="caution">
    <text evidence="1">The sequence shown here is derived from an EMBL/GenBank/DDBJ whole genome shotgun (WGS) entry which is preliminary data.</text>
</comment>